<evidence type="ECO:0000256" key="5">
    <source>
        <dbReference type="ARBA" id="ARBA00022771"/>
    </source>
</evidence>
<accession>A0A226EDB0</accession>
<dbReference type="PANTHER" id="PTHR46077:SF5">
    <property type="entry name" value="RING-TYPE DOMAIN-CONTAINING PROTEIN"/>
    <property type="match status" value="1"/>
</dbReference>
<dbReference type="InterPro" id="IPR001841">
    <property type="entry name" value="Znf_RING"/>
</dbReference>
<keyword evidence="7" id="KW-0862">Zinc</keyword>
<evidence type="ECO:0000256" key="11">
    <source>
        <dbReference type="ARBA" id="ARBA00079040"/>
    </source>
</evidence>
<dbReference type="GO" id="GO:0000209">
    <property type="term" value="P:protein polyubiquitination"/>
    <property type="evidence" value="ECO:0007669"/>
    <property type="project" value="TreeGrafter"/>
</dbReference>
<evidence type="ECO:0000256" key="8">
    <source>
        <dbReference type="ARBA" id="ARBA00071236"/>
    </source>
</evidence>
<feature type="compositionally biased region" description="Polar residues" evidence="14">
    <location>
        <begin position="879"/>
        <end position="888"/>
    </location>
</feature>
<evidence type="ECO:0000313" key="17">
    <source>
        <dbReference type="Proteomes" id="UP000198287"/>
    </source>
</evidence>
<dbReference type="InterPro" id="IPR017907">
    <property type="entry name" value="Znf_RING_CS"/>
</dbReference>
<evidence type="ECO:0000259" key="15">
    <source>
        <dbReference type="PROSITE" id="PS50089"/>
    </source>
</evidence>
<evidence type="ECO:0000256" key="14">
    <source>
        <dbReference type="SAM" id="MobiDB-lite"/>
    </source>
</evidence>
<dbReference type="PROSITE" id="PS00518">
    <property type="entry name" value="ZF_RING_1"/>
    <property type="match status" value="1"/>
</dbReference>
<dbReference type="AlphaFoldDB" id="A0A226EDB0"/>
<feature type="compositionally biased region" description="Basic residues" evidence="14">
    <location>
        <begin position="845"/>
        <end position="857"/>
    </location>
</feature>
<feature type="compositionally biased region" description="Acidic residues" evidence="14">
    <location>
        <begin position="1149"/>
        <end position="1158"/>
    </location>
</feature>
<evidence type="ECO:0000256" key="2">
    <source>
        <dbReference type="ARBA" id="ARBA00012483"/>
    </source>
</evidence>
<evidence type="ECO:0000256" key="3">
    <source>
        <dbReference type="ARBA" id="ARBA00022679"/>
    </source>
</evidence>
<feature type="region of interest" description="Disordered" evidence="14">
    <location>
        <begin position="838"/>
        <end position="1026"/>
    </location>
</feature>
<feature type="region of interest" description="Disordered" evidence="14">
    <location>
        <begin position="524"/>
        <end position="576"/>
    </location>
</feature>
<dbReference type="Gene3D" id="3.30.40.10">
    <property type="entry name" value="Zinc/RING finger domain, C3HC4 (zinc finger)"/>
    <property type="match status" value="1"/>
</dbReference>
<feature type="compositionally biased region" description="Polar residues" evidence="14">
    <location>
        <begin position="1011"/>
        <end position="1026"/>
    </location>
</feature>
<dbReference type="InterPro" id="IPR018957">
    <property type="entry name" value="Znf_C3HC4_RING-type"/>
</dbReference>
<feature type="region of interest" description="Disordered" evidence="14">
    <location>
        <begin position="384"/>
        <end position="499"/>
    </location>
</feature>
<feature type="compositionally biased region" description="Low complexity" evidence="14">
    <location>
        <begin position="932"/>
        <end position="941"/>
    </location>
</feature>
<dbReference type="OrthoDB" id="365379at2759"/>
<feature type="compositionally biased region" description="Polar residues" evidence="14">
    <location>
        <begin position="670"/>
        <end position="696"/>
    </location>
</feature>
<keyword evidence="3" id="KW-0808">Transferase</keyword>
<name>A0A226EDB0_FOLCA</name>
<proteinExistence type="predicted"/>
<dbReference type="PROSITE" id="PS50089">
    <property type="entry name" value="ZF_RING_2"/>
    <property type="match status" value="1"/>
</dbReference>
<feature type="compositionally biased region" description="Basic residues" evidence="14">
    <location>
        <begin position="964"/>
        <end position="995"/>
    </location>
</feature>
<feature type="region of interest" description="Disordered" evidence="14">
    <location>
        <begin position="652"/>
        <end position="696"/>
    </location>
</feature>
<dbReference type="PANTHER" id="PTHR46077">
    <property type="entry name" value="E3 UBIQUITIN-PROTEIN LIGASE TOPORS"/>
    <property type="match status" value="1"/>
</dbReference>
<dbReference type="GO" id="GO:0006513">
    <property type="term" value="P:protein monoubiquitination"/>
    <property type="evidence" value="ECO:0007669"/>
    <property type="project" value="TreeGrafter"/>
</dbReference>
<feature type="compositionally biased region" description="Polar residues" evidence="14">
    <location>
        <begin position="384"/>
        <end position="393"/>
    </location>
</feature>
<evidence type="ECO:0000256" key="7">
    <source>
        <dbReference type="ARBA" id="ARBA00022833"/>
    </source>
</evidence>
<evidence type="ECO:0000256" key="10">
    <source>
        <dbReference type="ARBA" id="ARBA00076940"/>
    </source>
</evidence>
<organism evidence="16 17">
    <name type="scientific">Folsomia candida</name>
    <name type="common">Springtail</name>
    <dbReference type="NCBI Taxonomy" id="158441"/>
    <lineage>
        <taxon>Eukaryota</taxon>
        <taxon>Metazoa</taxon>
        <taxon>Ecdysozoa</taxon>
        <taxon>Arthropoda</taxon>
        <taxon>Hexapoda</taxon>
        <taxon>Collembola</taxon>
        <taxon>Entomobryomorpha</taxon>
        <taxon>Isotomoidea</taxon>
        <taxon>Isotomidae</taxon>
        <taxon>Proisotominae</taxon>
        <taxon>Folsomia</taxon>
    </lineage>
</organism>
<protein>
    <recommendedName>
        <fullName evidence="8">E3 ubiquitin-protein ligase Topors</fullName>
        <ecNumber evidence="2">2.3.2.27</ecNumber>
    </recommendedName>
    <alternativeName>
        <fullName evidence="9">RING-type E3 ubiquitin transferase Topors</fullName>
    </alternativeName>
    <alternativeName>
        <fullName evidence="11">SUMO1-protein E3 ligase Topors</fullName>
    </alternativeName>
    <alternativeName>
        <fullName evidence="10">Topoisomerase I-binding RING finger protein</fullName>
    </alternativeName>
    <alternativeName>
        <fullName evidence="12">Topoisomerase I-binding arginine/serine-rich protein</fullName>
    </alternativeName>
</protein>
<evidence type="ECO:0000256" key="13">
    <source>
        <dbReference type="PROSITE-ProRule" id="PRU00175"/>
    </source>
</evidence>
<dbReference type="CDD" id="cd16574">
    <property type="entry name" value="RING-HC_Topors"/>
    <property type="match status" value="1"/>
</dbReference>
<dbReference type="Pfam" id="PF00097">
    <property type="entry name" value="zf-C3HC4"/>
    <property type="match status" value="1"/>
</dbReference>
<feature type="compositionally biased region" description="Polar residues" evidence="14">
    <location>
        <begin position="34"/>
        <end position="46"/>
    </location>
</feature>
<feature type="region of interest" description="Disordered" evidence="14">
    <location>
        <begin position="1078"/>
        <end position="1131"/>
    </location>
</feature>
<evidence type="ECO:0000256" key="6">
    <source>
        <dbReference type="ARBA" id="ARBA00022786"/>
    </source>
</evidence>
<dbReference type="SMART" id="SM00184">
    <property type="entry name" value="RING"/>
    <property type="match status" value="1"/>
</dbReference>
<feature type="compositionally biased region" description="Acidic residues" evidence="14">
    <location>
        <begin position="411"/>
        <end position="426"/>
    </location>
</feature>
<dbReference type="STRING" id="158441.A0A226EDB0"/>
<feature type="region of interest" description="Disordered" evidence="14">
    <location>
        <begin position="34"/>
        <end position="65"/>
    </location>
</feature>
<feature type="region of interest" description="Disordered" evidence="14">
    <location>
        <begin position="713"/>
        <end position="742"/>
    </location>
</feature>
<feature type="region of interest" description="Disordered" evidence="14">
    <location>
        <begin position="1146"/>
        <end position="1216"/>
    </location>
</feature>
<keyword evidence="6" id="KW-0833">Ubl conjugation pathway</keyword>
<dbReference type="InterPro" id="IPR058746">
    <property type="entry name" value="Znf_RING-type_Topors"/>
</dbReference>
<feature type="compositionally biased region" description="Polar residues" evidence="14">
    <location>
        <begin position="901"/>
        <end position="910"/>
    </location>
</feature>
<dbReference type="EC" id="2.3.2.27" evidence="2"/>
<feature type="compositionally biased region" description="Polar residues" evidence="14">
    <location>
        <begin position="1105"/>
        <end position="1126"/>
    </location>
</feature>
<dbReference type="Pfam" id="PF26084">
    <property type="entry name" value="PWI_Topors"/>
    <property type="match status" value="1"/>
</dbReference>
<feature type="compositionally biased region" description="Low complexity" evidence="14">
    <location>
        <begin position="524"/>
        <end position="540"/>
    </location>
</feature>
<gene>
    <name evidence="16" type="ORF">Fcan01_09786</name>
</gene>
<dbReference type="GO" id="GO:0061630">
    <property type="term" value="F:ubiquitin protein ligase activity"/>
    <property type="evidence" value="ECO:0007669"/>
    <property type="project" value="UniProtKB-EC"/>
</dbReference>
<dbReference type="Proteomes" id="UP000198287">
    <property type="component" value="Unassembled WGS sequence"/>
</dbReference>
<dbReference type="GO" id="GO:0008270">
    <property type="term" value="F:zinc ion binding"/>
    <property type="evidence" value="ECO:0007669"/>
    <property type="project" value="UniProtKB-KW"/>
</dbReference>
<feature type="compositionally biased region" description="Low complexity" evidence="14">
    <location>
        <begin position="719"/>
        <end position="730"/>
    </location>
</feature>
<feature type="compositionally biased region" description="Basic residues" evidence="14">
    <location>
        <begin position="434"/>
        <end position="449"/>
    </location>
</feature>
<keyword evidence="17" id="KW-1185">Reference proteome</keyword>
<comment type="caution">
    <text evidence="16">The sequence shown here is derived from an EMBL/GenBank/DDBJ whole genome shotgun (WGS) entry which is preliminary data.</text>
</comment>
<dbReference type="InterPro" id="IPR058745">
    <property type="entry name" value="PWI_Topors"/>
</dbReference>
<dbReference type="EMBL" id="LNIX01000004">
    <property type="protein sequence ID" value="OXA55603.1"/>
    <property type="molecule type" value="Genomic_DNA"/>
</dbReference>
<evidence type="ECO:0000313" key="16">
    <source>
        <dbReference type="EMBL" id="OXA55603.1"/>
    </source>
</evidence>
<evidence type="ECO:0000256" key="1">
    <source>
        <dbReference type="ARBA" id="ARBA00000900"/>
    </source>
</evidence>
<keyword evidence="5 13" id="KW-0863">Zinc-finger</keyword>
<dbReference type="FunFam" id="3.30.40.10:FF:000136">
    <property type="entry name" value="E3 ubiquitin-protein ligase Topors"/>
    <property type="match status" value="1"/>
</dbReference>
<keyword evidence="4" id="KW-0479">Metal-binding</keyword>
<evidence type="ECO:0000256" key="4">
    <source>
        <dbReference type="ARBA" id="ARBA00022723"/>
    </source>
</evidence>
<evidence type="ECO:0000256" key="9">
    <source>
        <dbReference type="ARBA" id="ARBA00076856"/>
    </source>
</evidence>
<feature type="compositionally biased region" description="Polar residues" evidence="14">
    <location>
        <begin position="553"/>
        <end position="563"/>
    </location>
</feature>
<dbReference type="SUPFAM" id="SSF57850">
    <property type="entry name" value="RING/U-box"/>
    <property type="match status" value="1"/>
</dbReference>
<reference evidence="16 17" key="1">
    <citation type="submission" date="2015-12" db="EMBL/GenBank/DDBJ databases">
        <title>The genome of Folsomia candida.</title>
        <authorList>
            <person name="Faddeeva A."/>
            <person name="Derks M.F."/>
            <person name="Anvar Y."/>
            <person name="Smit S."/>
            <person name="Van Straalen N."/>
            <person name="Roelofs D."/>
        </authorList>
    </citation>
    <scope>NUCLEOTIDE SEQUENCE [LARGE SCALE GENOMIC DNA]</scope>
    <source>
        <strain evidence="16 17">VU population</strain>
        <tissue evidence="16">Whole body</tissue>
    </source>
</reference>
<feature type="compositionally biased region" description="Polar residues" evidence="14">
    <location>
        <begin position="479"/>
        <end position="499"/>
    </location>
</feature>
<feature type="compositionally biased region" description="Low complexity" evidence="14">
    <location>
        <begin position="1078"/>
        <end position="1104"/>
    </location>
</feature>
<comment type="catalytic activity">
    <reaction evidence="1">
        <text>S-ubiquitinyl-[E2 ubiquitin-conjugating enzyme]-L-cysteine + [acceptor protein]-L-lysine = [E2 ubiquitin-conjugating enzyme]-L-cysteine + N(6)-ubiquitinyl-[acceptor protein]-L-lysine.</text>
        <dbReference type="EC" id="2.3.2.27"/>
    </reaction>
</comment>
<evidence type="ECO:0000256" key="12">
    <source>
        <dbReference type="ARBA" id="ARBA00079184"/>
    </source>
</evidence>
<sequence>MFYLLGQDKGSLKYFKPSANKAVKMDIGMELDTATSDLNTPTPSTVPASKDDDPPSRPSPTASPEDKVKCAICLGDLVNRSYSNSCIHQFCFGCLLEWSKVKPECPLCKSTFRVIYHNIRSNVDFDEYVVPTPPTPIPSLSIRVSSGRSDRSPELLITRGNHEFELPNYGGFHYRTPPLFRDPRVYRLQLGQFGSSRNDAIDVLLHGHHGHSSHYPPPHPSSASSVFHENPFNDDPPEFFGGILDLAARAPYNHSTRFSGYQSRRRRYDRNQWVAPFSSTLMVGTVFFPSVEYFQQHPGAIRRISTWLHRELTVLMSLASSRTQMAYTYDLVISLLLRYDIRSQDFRDLLRPYLGAKTKQFQHEFYHYVLSGMRMEEFDNVAQYHSTGGSSSAVRPGENPHNVQPAVVTIDSDDDTPEIVIDDDDPGTTTQSSNHHRPRRSPGRTHSSSRRNGGSSRRGHESRHRSSGGGGDNHSSSRPLNSGGSFNFPSIDISSSESTEPFNASRLDIVNAFNEIDTEVQRLRNIQSSNRSSRRSPNVSRDPEMPILEPQVDLNNLSSSGTPNVFRRARDTEPTTTSRHMWDFINDVDISDILDERPGRRFMDLEPDGSSYPRIPHHETDMHNLLGFSAPRENRPLGSPDFPILQIRENRERRHREQQQQGQHNLAENGHTSTSSTSMERPSCIHSSNTNTNNGSVQIRIYPTAVDLSPFGLNLSNNRSRSPAGAARPRTPGRPPSPMMPDDGECEFLGVHPIVKKPPLAVITLSSEDENEDGNHNQTSLQTDNVIDVDPIPGTSTNLMPLSALPFKRRYVAPPPELDAFQAALSALPTANLVERHMDSIPPFRQRHSSKHKKKERYRNPAFELHSSPPHKSKKQSSEIESLESTGWSRAAASAKKRKQSVTASKSSLTGKKKTVNTRSTKVKPWLLVEPSASSSPSMNSGTELKLDSSADSDSDFDVFASRIKSKKQKSPKKKTKKSKKSSKCKSKKGSKRSSSRTMSSSMLKPEKHATSSTFTNNPALSGSSSNRLKSVVMKVNKGKKSSKIKLTPSLIFTSSESSSSDEKTCRSVMFDGGMVASSSGSLTTASSSSATTIVGGTSGSSQSQEIQTPSSALDLSSTGTNSNHLSPFLGPISTSIMKRRILSRRWESDDDDNDEQEDKILISENNDEASDSGSVGRFNEHQDDPDNSDDSDFSIAHHGSRNHKRLRIDGDDDDF</sequence>
<feature type="domain" description="RING-type" evidence="15">
    <location>
        <begin position="70"/>
        <end position="109"/>
    </location>
</feature>
<dbReference type="InterPro" id="IPR013083">
    <property type="entry name" value="Znf_RING/FYVE/PHD"/>
</dbReference>